<proteinExistence type="predicted"/>
<feature type="compositionally biased region" description="Basic and acidic residues" evidence="1">
    <location>
        <begin position="76"/>
        <end position="87"/>
    </location>
</feature>
<dbReference type="EMBL" id="MU151095">
    <property type="protein sequence ID" value="KAF9450899.1"/>
    <property type="molecule type" value="Genomic_DNA"/>
</dbReference>
<reference evidence="2" key="1">
    <citation type="submission" date="2020-11" db="EMBL/GenBank/DDBJ databases">
        <authorList>
            <consortium name="DOE Joint Genome Institute"/>
            <person name="Ahrendt S."/>
            <person name="Riley R."/>
            <person name="Andreopoulos W."/>
            <person name="Labutti K."/>
            <person name="Pangilinan J."/>
            <person name="Ruiz-Duenas F.J."/>
            <person name="Barrasa J.M."/>
            <person name="Sanchez-Garcia M."/>
            <person name="Camarero S."/>
            <person name="Miyauchi S."/>
            <person name="Serrano A."/>
            <person name="Linde D."/>
            <person name="Babiker R."/>
            <person name="Drula E."/>
            <person name="Ayuso-Fernandez I."/>
            <person name="Pacheco R."/>
            <person name="Padilla G."/>
            <person name="Ferreira P."/>
            <person name="Barriuso J."/>
            <person name="Kellner H."/>
            <person name="Castanera R."/>
            <person name="Alfaro M."/>
            <person name="Ramirez L."/>
            <person name="Pisabarro A.G."/>
            <person name="Kuo A."/>
            <person name="Tritt A."/>
            <person name="Lipzen A."/>
            <person name="He G."/>
            <person name="Yan M."/>
            <person name="Ng V."/>
            <person name="Cullen D."/>
            <person name="Martin F."/>
            <person name="Rosso M.-N."/>
            <person name="Henrissat B."/>
            <person name="Hibbett D."/>
            <person name="Martinez A.T."/>
            <person name="Grigoriev I.V."/>
        </authorList>
    </citation>
    <scope>NUCLEOTIDE SEQUENCE</scope>
    <source>
        <strain evidence="2">MF-IS2</strain>
    </source>
</reference>
<dbReference type="AlphaFoldDB" id="A0A9P5XIA1"/>
<feature type="region of interest" description="Disordered" evidence="1">
    <location>
        <begin position="292"/>
        <end position="321"/>
    </location>
</feature>
<dbReference type="Proteomes" id="UP000807342">
    <property type="component" value="Unassembled WGS sequence"/>
</dbReference>
<accession>A0A9P5XIA1</accession>
<name>A0A9P5XIA1_9AGAR</name>
<dbReference type="OrthoDB" id="3223825at2759"/>
<evidence type="ECO:0000256" key="1">
    <source>
        <dbReference type="SAM" id="MobiDB-lite"/>
    </source>
</evidence>
<protein>
    <submittedName>
        <fullName evidence="2">Uncharacterized protein</fullName>
    </submittedName>
</protein>
<gene>
    <name evidence="2" type="ORF">P691DRAFT_424043</name>
</gene>
<evidence type="ECO:0000313" key="2">
    <source>
        <dbReference type="EMBL" id="KAF9450899.1"/>
    </source>
</evidence>
<keyword evidence="3" id="KW-1185">Reference proteome</keyword>
<organism evidence="2 3">
    <name type="scientific">Macrolepiota fuliginosa MF-IS2</name>
    <dbReference type="NCBI Taxonomy" id="1400762"/>
    <lineage>
        <taxon>Eukaryota</taxon>
        <taxon>Fungi</taxon>
        <taxon>Dikarya</taxon>
        <taxon>Basidiomycota</taxon>
        <taxon>Agaricomycotina</taxon>
        <taxon>Agaricomycetes</taxon>
        <taxon>Agaricomycetidae</taxon>
        <taxon>Agaricales</taxon>
        <taxon>Agaricineae</taxon>
        <taxon>Agaricaceae</taxon>
        <taxon>Macrolepiota</taxon>
    </lineage>
</organism>
<comment type="caution">
    <text evidence="2">The sequence shown here is derived from an EMBL/GenBank/DDBJ whole genome shotgun (WGS) entry which is preliminary data.</text>
</comment>
<sequence>MFSVRNILIEASKVLESLAEVSGVQSFLLAVDPSNPHDAGFLGGSLIGREYYRGLRGGGTAGAGSFKTYAQKRAPSSRDEADTRESSVRSSPAPPTFRSARQAKVELYEAIRLQLRTVSGIRKAEMKWANPERLSLYGVRMIGWPSDIPAANPSSLKASQNQKLLELVEQGELRFEKTTITGLEAHGTSQSTSDVAADDFSWAYDAEGDRGTGAGRIYGTTAAAKSVSDAMRPLLLDPSTLSGSADAVSVQEDNQGSIFSWKGNNDDLLTAEHNGVTEFDEYGIRVEPWNDMVRFDEPDGDDSPIEPRARKRARSMESEGR</sequence>
<feature type="region of interest" description="Disordered" evidence="1">
    <location>
        <begin position="66"/>
        <end position="98"/>
    </location>
</feature>
<evidence type="ECO:0000313" key="3">
    <source>
        <dbReference type="Proteomes" id="UP000807342"/>
    </source>
</evidence>